<dbReference type="OrthoDB" id="2121828at2759"/>
<dbReference type="PANTHER" id="PTHR11709">
    <property type="entry name" value="MULTI-COPPER OXIDASE"/>
    <property type="match status" value="1"/>
</dbReference>
<dbReference type="FunFam" id="2.60.40.420:FF:000045">
    <property type="entry name" value="Laccase 2"/>
    <property type="match status" value="1"/>
</dbReference>
<dbReference type="eggNOG" id="KOG1263">
    <property type="taxonomic scope" value="Eukaryota"/>
</dbReference>
<dbReference type="Proteomes" id="UP000012174">
    <property type="component" value="Unassembled WGS sequence"/>
</dbReference>
<evidence type="ECO:0000256" key="4">
    <source>
        <dbReference type="ARBA" id="ARBA00023008"/>
    </source>
</evidence>
<evidence type="ECO:0000259" key="7">
    <source>
        <dbReference type="Pfam" id="PF07732"/>
    </source>
</evidence>
<dbReference type="PROSITE" id="PS00079">
    <property type="entry name" value="MULTICOPPER_OXIDASE1"/>
    <property type="match status" value="1"/>
</dbReference>
<feature type="domain" description="Plastocyanin-like" evidence="6">
    <location>
        <begin position="448"/>
        <end position="556"/>
    </location>
</feature>
<protein>
    <submittedName>
        <fullName evidence="8">Putative multicopper like protein</fullName>
    </submittedName>
</protein>
<dbReference type="InterPro" id="IPR001117">
    <property type="entry name" value="Cu-oxidase_2nd"/>
</dbReference>
<evidence type="ECO:0000256" key="2">
    <source>
        <dbReference type="ARBA" id="ARBA00022723"/>
    </source>
</evidence>
<dbReference type="EMBL" id="KB707428">
    <property type="protein sequence ID" value="EMR62450.1"/>
    <property type="molecule type" value="Genomic_DNA"/>
</dbReference>
<dbReference type="Pfam" id="PF07732">
    <property type="entry name" value="Cu-oxidase_3"/>
    <property type="match status" value="1"/>
</dbReference>
<dbReference type="KEGG" id="ela:UCREL1_10615"/>
<evidence type="ECO:0000256" key="1">
    <source>
        <dbReference type="ARBA" id="ARBA00010609"/>
    </source>
</evidence>
<dbReference type="OMA" id="MAPAGGY"/>
<dbReference type="InterPro" id="IPR008972">
    <property type="entry name" value="Cupredoxin"/>
</dbReference>
<dbReference type="InterPro" id="IPR011707">
    <property type="entry name" value="Cu-oxidase-like_N"/>
</dbReference>
<evidence type="ECO:0000313" key="8">
    <source>
        <dbReference type="EMBL" id="EMR62450.1"/>
    </source>
</evidence>
<evidence type="ECO:0000256" key="3">
    <source>
        <dbReference type="ARBA" id="ARBA00023002"/>
    </source>
</evidence>
<accession>M7T704</accession>
<dbReference type="Pfam" id="PF00394">
    <property type="entry name" value="Cu-oxidase"/>
    <property type="match status" value="1"/>
</dbReference>
<name>M7T704_EUTLA</name>
<dbReference type="Gene3D" id="2.60.40.420">
    <property type="entry name" value="Cupredoxins - blue copper proteins"/>
    <property type="match status" value="3"/>
</dbReference>
<dbReference type="STRING" id="1287681.M7T704"/>
<keyword evidence="2" id="KW-0479">Metal-binding</keyword>
<dbReference type="InterPro" id="IPR033138">
    <property type="entry name" value="Cu_oxidase_CS"/>
</dbReference>
<dbReference type="HOGENOM" id="CLU_006504_3_2_1"/>
<keyword evidence="9" id="KW-1185">Reference proteome</keyword>
<dbReference type="PROSITE" id="PS00080">
    <property type="entry name" value="MULTICOPPER_OXIDASE2"/>
    <property type="match status" value="1"/>
</dbReference>
<reference evidence="9" key="1">
    <citation type="journal article" date="2013" name="Genome Announc.">
        <title>Draft genome sequence of the grapevine dieback fungus Eutypa lata UCR-EL1.</title>
        <authorList>
            <person name="Blanco-Ulate B."/>
            <person name="Rolshausen P.E."/>
            <person name="Cantu D."/>
        </authorList>
    </citation>
    <scope>NUCLEOTIDE SEQUENCE [LARGE SCALE GENOMIC DNA]</scope>
    <source>
        <strain evidence="9">UCR-EL1</strain>
    </source>
</reference>
<dbReference type="CDD" id="cd13880">
    <property type="entry name" value="CuRO_2_MaLCC_like"/>
    <property type="match status" value="1"/>
</dbReference>
<dbReference type="Pfam" id="PF07731">
    <property type="entry name" value="Cu-oxidase_2"/>
    <property type="match status" value="1"/>
</dbReference>
<dbReference type="InterPro" id="IPR011706">
    <property type="entry name" value="Cu-oxidase_C"/>
</dbReference>
<evidence type="ECO:0000259" key="5">
    <source>
        <dbReference type="Pfam" id="PF00394"/>
    </source>
</evidence>
<proteinExistence type="inferred from homology"/>
<keyword evidence="3" id="KW-0560">Oxidoreductase</keyword>
<dbReference type="GO" id="GO:0005507">
    <property type="term" value="F:copper ion binding"/>
    <property type="evidence" value="ECO:0007669"/>
    <property type="project" value="InterPro"/>
</dbReference>
<feature type="domain" description="Plastocyanin-like" evidence="7">
    <location>
        <begin position="128"/>
        <end position="204"/>
    </location>
</feature>
<comment type="similarity">
    <text evidence="1">Belongs to the multicopper oxidase family.</text>
</comment>
<dbReference type="InterPro" id="IPR045087">
    <property type="entry name" value="Cu-oxidase_fam"/>
</dbReference>
<gene>
    <name evidence="8" type="ORF">UCREL1_10615</name>
</gene>
<organism evidence="8 9">
    <name type="scientific">Eutypa lata (strain UCR-EL1)</name>
    <name type="common">Grapevine dieback disease fungus</name>
    <name type="synonym">Eutypa armeniacae</name>
    <dbReference type="NCBI Taxonomy" id="1287681"/>
    <lineage>
        <taxon>Eukaryota</taxon>
        <taxon>Fungi</taxon>
        <taxon>Dikarya</taxon>
        <taxon>Ascomycota</taxon>
        <taxon>Pezizomycotina</taxon>
        <taxon>Sordariomycetes</taxon>
        <taxon>Xylariomycetidae</taxon>
        <taxon>Xylariales</taxon>
        <taxon>Diatrypaceae</taxon>
        <taxon>Eutypa</taxon>
    </lineage>
</organism>
<dbReference type="AlphaFoldDB" id="M7T704"/>
<sequence>MGWLKVTIDFVLHVTQLDGFSPFISSSDVQRPLQPPPITIEPFPPANGDCYGTGCRPKYEPITCSYPELEDQGWEFCNTETTRDCWITDPSASQPSFTQWDVKTNYEKETPPGIKREYWLELTGNDDFTPDGVEKIMGKYFNGTYPGPTLQACWGDELVVHVTNRREDNGTTVHWHGIRQLNSNEMDGVNGVTQCPISKDDHFTLGPVLISDWVHETAFIVYGIEIGGLPPPANSIVVNGQGHYDNNGTVTGSYFETTFKKNKKHIMRLINGSAGASYIFAIDGHNFTVISNDLVAIEPFNTSSLFIGIGQRYTIMVQAKDEDTGDYWMRTFPAPCATFEGIPDQRTGIIRYDPSSTALPPDGTPLANVTCSDVSVELLNPIVPWCVDQHPQNNVTEDTFEAGLQVEADQQLGPLGNYKHWFLGHQPMWLNFSMPTILYVDDAIKNPNYTVIEEDYSIGFIYLIIHGDPTLPVDHPIHLHGSDFVILAQSNTTWNETTSPDLFRYDNPPRRDTAMLPAGGFLAIAFKPDNPGSWLLHCHIAWHASSGLALQILVRPYDIPKLPGDLTETVRVCDNWAETELARDMVNIQDDSGV</sequence>
<evidence type="ECO:0000259" key="6">
    <source>
        <dbReference type="Pfam" id="PF07731"/>
    </source>
</evidence>
<keyword evidence="4" id="KW-0186">Copper</keyword>
<dbReference type="PANTHER" id="PTHR11709:SF71">
    <property type="entry name" value="OXIDOREDUCTASE TPCJ"/>
    <property type="match status" value="1"/>
</dbReference>
<dbReference type="SUPFAM" id="SSF49503">
    <property type="entry name" value="Cupredoxins"/>
    <property type="match status" value="3"/>
</dbReference>
<dbReference type="CDD" id="cd13901">
    <property type="entry name" value="CuRO_3_MaLCC_like"/>
    <property type="match status" value="1"/>
</dbReference>
<dbReference type="GO" id="GO:0016491">
    <property type="term" value="F:oxidoreductase activity"/>
    <property type="evidence" value="ECO:0007669"/>
    <property type="project" value="UniProtKB-KW"/>
</dbReference>
<feature type="domain" description="Plastocyanin-like" evidence="5">
    <location>
        <begin position="207"/>
        <end position="353"/>
    </location>
</feature>
<dbReference type="InterPro" id="IPR002355">
    <property type="entry name" value="Cu_oxidase_Cu_BS"/>
</dbReference>
<evidence type="ECO:0000313" key="9">
    <source>
        <dbReference type="Proteomes" id="UP000012174"/>
    </source>
</evidence>